<feature type="compositionally biased region" description="Basic and acidic residues" evidence="1">
    <location>
        <begin position="312"/>
        <end position="331"/>
    </location>
</feature>
<organism evidence="2 3">
    <name type="scientific">Kurthia gibsonii</name>
    <dbReference type="NCBI Taxonomy" id="33946"/>
    <lineage>
        <taxon>Bacteria</taxon>
        <taxon>Bacillati</taxon>
        <taxon>Bacillota</taxon>
        <taxon>Bacilli</taxon>
        <taxon>Bacillales</taxon>
        <taxon>Caryophanaceae</taxon>
        <taxon>Kurthia</taxon>
    </lineage>
</organism>
<gene>
    <name evidence="2" type="ORF">AAF454_09690</name>
</gene>
<dbReference type="Gene3D" id="2.170.120.30">
    <property type="match status" value="2"/>
</dbReference>
<dbReference type="EMBL" id="JBCEWA010000006">
    <property type="protein sequence ID" value="MEL5988675.1"/>
    <property type="molecule type" value="Genomic_DNA"/>
</dbReference>
<keyword evidence="3" id="KW-1185">Reference proteome</keyword>
<dbReference type="Pfam" id="PF07949">
    <property type="entry name" value="YbbR"/>
    <property type="match status" value="2"/>
</dbReference>
<protein>
    <submittedName>
        <fullName evidence="2">CdaR family protein</fullName>
    </submittedName>
</protein>
<feature type="region of interest" description="Disordered" evidence="1">
    <location>
        <begin position="312"/>
        <end position="337"/>
    </location>
</feature>
<accession>A0ABU9LNJ5</accession>
<evidence type="ECO:0000313" key="2">
    <source>
        <dbReference type="EMBL" id="MEL5988675.1"/>
    </source>
</evidence>
<dbReference type="PANTHER" id="PTHR37804:SF1">
    <property type="entry name" value="CDAA REGULATORY PROTEIN CDAR"/>
    <property type="match status" value="1"/>
</dbReference>
<dbReference type="InterPro" id="IPR012505">
    <property type="entry name" value="YbbR"/>
</dbReference>
<dbReference type="Proteomes" id="UP001398420">
    <property type="component" value="Unassembled WGS sequence"/>
</dbReference>
<dbReference type="InterPro" id="IPR053154">
    <property type="entry name" value="c-di-AMP_regulator"/>
</dbReference>
<evidence type="ECO:0000313" key="3">
    <source>
        <dbReference type="Proteomes" id="UP001398420"/>
    </source>
</evidence>
<comment type="caution">
    <text evidence="2">The sequence shown here is derived from an EMBL/GenBank/DDBJ whole genome shotgun (WGS) entry which is preliminary data.</text>
</comment>
<reference evidence="2 3" key="1">
    <citation type="submission" date="2024-04" db="EMBL/GenBank/DDBJ databases">
        <authorList>
            <person name="Wu Y.S."/>
            <person name="Zhang L."/>
        </authorList>
    </citation>
    <scope>NUCLEOTIDE SEQUENCE [LARGE SCALE GENOMIC DNA]</scope>
    <source>
        <strain evidence="2 3">KG-01</strain>
    </source>
</reference>
<dbReference type="PANTHER" id="PTHR37804">
    <property type="entry name" value="CDAA REGULATORY PROTEIN CDAR"/>
    <property type="match status" value="1"/>
</dbReference>
<sequence>MNKFIDNPWMLRITALALAILMFFSVRPSGNTIDSTNSGIKEEVLRDVPVELRYDDNNFVVTGVPQTVDVKISGPVGIVITTKTGRNIKVVANIKDQPSGTHVVKFEPEGFSDKLAVEVEPKTAKVNVEERITKDVKVEPEINEGQLADTKYVKNMTTEPETVTVSGAKSAIDRITYVKATVSASKDADKTFEKVAGIKIFDRNMNILNVDVEPKTVKVKVELSEYNKEVPLVVNQKGKPAKGYTVDGVTPKSDKVLVYGSRGNLEKIQQVVVNADVEGLKKTTTVKGTLEKPTGVADLSFAAVDVRVKVSKENETSAKNKNETDTAKKDEEDTATEDVEKTFKNINVKLQGMNITDYSAEFITPSSGQINVIAKGASKLISALTTADIQAFADASKIDDGIQELPIQVKSSEGIELTPSLDQIKVRFTKQD</sequence>
<name>A0ABU9LNJ5_9BACL</name>
<dbReference type="Gene3D" id="2.170.120.40">
    <property type="entry name" value="YbbR-like domain"/>
    <property type="match status" value="2"/>
</dbReference>
<dbReference type="RefSeq" id="WP_068450199.1">
    <property type="nucleotide sequence ID" value="NZ_JALKQX010000006.1"/>
</dbReference>
<proteinExistence type="predicted"/>
<evidence type="ECO:0000256" key="1">
    <source>
        <dbReference type="SAM" id="MobiDB-lite"/>
    </source>
</evidence>